<organism evidence="2 3">
    <name type="scientific">Rhizopus oryzae</name>
    <name type="common">Mucormycosis agent</name>
    <name type="synonym">Rhizopus arrhizus var. delemar</name>
    <dbReference type="NCBI Taxonomy" id="64495"/>
    <lineage>
        <taxon>Eukaryota</taxon>
        <taxon>Fungi</taxon>
        <taxon>Fungi incertae sedis</taxon>
        <taxon>Mucoromycota</taxon>
        <taxon>Mucoromycotina</taxon>
        <taxon>Mucoromycetes</taxon>
        <taxon>Mucorales</taxon>
        <taxon>Mucorineae</taxon>
        <taxon>Rhizopodaceae</taxon>
        <taxon>Rhizopus</taxon>
    </lineage>
</organism>
<protein>
    <recommendedName>
        <fullName evidence="1">Myb-like domain-containing protein</fullName>
    </recommendedName>
</protein>
<comment type="caution">
    <text evidence="2">The sequence shown here is derived from an EMBL/GenBank/DDBJ whole genome shotgun (WGS) entry which is preliminary data.</text>
</comment>
<proteinExistence type="predicted"/>
<reference evidence="2" key="1">
    <citation type="journal article" date="2020" name="Microb. Genom.">
        <title>Genetic diversity of clinical and environmental Mucorales isolates obtained from an investigation of mucormycosis cases among solid organ transplant recipients.</title>
        <authorList>
            <person name="Nguyen M.H."/>
            <person name="Kaul D."/>
            <person name="Muto C."/>
            <person name="Cheng S.J."/>
            <person name="Richter R.A."/>
            <person name="Bruno V.M."/>
            <person name="Liu G."/>
            <person name="Beyhan S."/>
            <person name="Sundermann A.J."/>
            <person name="Mounaud S."/>
            <person name="Pasculle A.W."/>
            <person name="Nierman W.C."/>
            <person name="Driscoll E."/>
            <person name="Cumbie R."/>
            <person name="Clancy C.J."/>
            <person name="Dupont C.L."/>
        </authorList>
    </citation>
    <scope>NUCLEOTIDE SEQUENCE</scope>
    <source>
        <strain evidence="2">GL16</strain>
    </source>
</reference>
<dbReference type="PROSITE" id="PS50090">
    <property type="entry name" value="MYB_LIKE"/>
    <property type="match status" value="1"/>
</dbReference>
<gene>
    <name evidence="2" type="ORF">G6F51_004549</name>
</gene>
<dbReference type="Gene3D" id="1.10.10.60">
    <property type="entry name" value="Homeodomain-like"/>
    <property type="match status" value="1"/>
</dbReference>
<dbReference type="EMBL" id="JAANIT010000513">
    <property type="protein sequence ID" value="KAG1546982.1"/>
    <property type="molecule type" value="Genomic_DNA"/>
</dbReference>
<feature type="domain" description="Myb-like" evidence="1">
    <location>
        <begin position="104"/>
        <end position="154"/>
    </location>
</feature>
<dbReference type="OrthoDB" id="2143914at2759"/>
<dbReference type="InterPro" id="IPR009057">
    <property type="entry name" value="Homeodomain-like_sf"/>
</dbReference>
<dbReference type="OMA" id="HMFIYSH"/>
<accession>A0A9P6YG29</accession>
<evidence type="ECO:0000313" key="3">
    <source>
        <dbReference type="Proteomes" id="UP000717996"/>
    </source>
</evidence>
<name>A0A9P6YG29_RHIOR</name>
<evidence type="ECO:0000259" key="1">
    <source>
        <dbReference type="PROSITE" id="PS50090"/>
    </source>
</evidence>
<sequence>MDIKYLLCEPVSKLAIKATPTVFVQPCHHDMTSFHDPLHSPKSICSSLSSSSASSFNSTDDHGPLTPHWDCAPSRRRRCRTMSEIGQGREHVFVYNSRRVRSESTGSTRTPWTPFEDELLRRGYSQGLSWAMISSTYLPHRSRGCCWGRFKTLQNKNLVDSSQSRYFKKPWKSVEFDHK</sequence>
<dbReference type="Proteomes" id="UP000717996">
    <property type="component" value="Unassembled WGS sequence"/>
</dbReference>
<dbReference type="SUPFAM" id="SSF46689">
    <property type="entry name" value="Homeodomain-like"/>
    <property type="match status" value="1"/>
</dbReference>
<dbReference type="AlphaFoldDB" id="A0A9P6YG29"/>
<evidence type="ECO:0000313" key="2">
    <source>
        <dbReference type="EMBL" id="KAG1546982.1"/>
    </source>
</evidence>
<dbReference type="InterPro" id="IPR001005">
    <property type="entry name" value="SANT/Myb"/>
</dbReference>